<dbReference type="PANTHER" id="PTHR33515">
    <property type="entry name" value="RIBOSOME-BINDING FACTOR A, CHLOROPLASTIC-RELATED"/>
    <property type="match status" value="1"/>
</dbReference>
<evidence type="ECO:0000313" key="3">
    <source>
        <dbReference type="EMBL" id="WWX25055.1"/>
    </source>
</evidence>
<dbReference type="InterPro" id="IPR015946">
    <property type="entry name" value="KH_dom-like_a/b"/>
</dbReference>
<dbReference type="PANTHER" id="PTHR33515:SF1">
    <property type="entry name" value="RIBOSOME-BINDING FACTOR A, CHLOROPLASTIC-RELATED"/>
    <property type="match status" value="1"/>
</dbReference>
<comment type="subunit">
    <text evidence="2">Monomer. Binds 30S ribosomal subunits, but not 50S ribosomal subunits or 70S ribosomes.</text>
</comment>
<dbReference type="PROSITE" id="PS01319">
    <property type="entry name" value="RBFA"/>
    <property type="match status" value="1"/>
</dbReference>
<dbReference type="SUPFAM" id="SSF89919">
    <property type="entry name" value="Ribosome-binding factor A, RbfA"/>
    <property type="match status" value="1"/>
</dbReference>
<comment type="similarity">
    <text evidence="2">Belongs to the RbfA family.</text>
</comment>
<dbReference type="InterPro" id="IPR020053">
    <property type="entry name" value="Ribosome-bd_factorA_CS"/>
</dbReference>
<keyword evidence="2" id="KW-0963">Cytoplasm</keyword>
<dbReference type="InterPro" id="IPR023799">
    <property type="entry name" value="RbfA_dom_sf"/>
</dbReference>
<evidence type="ECO:0000256" key="1">
    <source>
        <dbReference type="ARBA" id="ARBA00022517"/>
    </source>
</evidence>
<protein>
    <recommendedName>
        <fullName evidence="2">Ribosome-binding factor A</fullName>
    </recommendedName>
</protein>
<keyword evidence="1 2" id="KW-0690">Ribosome biogenesis</keyword>
<dbReference type="Proteomes" id="UP001375370">
    <property type="component" value="Chromosome"/>
</dbReference>
<name>A0ABZ2J2B6_9CHLR</name>
<proteinExistence type="inferred from homology"/>
<gene>
    <name evidence="2 3" type="primary">rbfA</name>
    <name evidence="3" type="ORF">V8247_07285</name>
</gene>
<dbReference type="HAMAP" id="MF_00003">
    <property type="entry name" value="RbfA"/>
    <property type="match status" value="1"/>
</dbReference>
<reference evidence="3 4" key="1">
    <citation type="submission" date="2024-03" db="EMBL/GenBank/DDBJ databases">
        <title>A Dehalogenimonas Isolated from Estuarine Sediments Dihaloeliminates Chlorinated Alkanes.</title>
        <authorList>
            <person name="Yang Y."/>
            <person name="Wang H."/>
        </authorList>
    </citation>
    <scope>NUCLEOTIDE SEQUENCE [LARGE SCALE GENOMIC DNA]</scope>
    <source>
        <strain evidence="3 4">W</strain>
    </source>
</reference>
<comment type="subcellular location">
    <subcellularLocation>
        <location evidence="2">Cytoplasm</location>
    </subcellularLocation>
</comment>
<comment type="function">
    <text evidence="2">One of several proteins that assist in the late maturation steps of the functional core of the 30S ribosomal subunit. Associates with free 30S ribosomal subunits (but not with 30S subunits that are part of 70S ribosomes or polysomes). Required for efficient processing of 16S rRNA. May interact with the 5'-terminal helix region of 16S rRNA.</text>
</comment>
<keyword evidence="4" id="KW-1185">Reference proteome</keyword>
<evidence type="ECO:0000256" key="2">
    <source>
        <dbReference type="HAMAP-Rule" id="MF_00003"/>
    </source>
</evidence>
<dbReference type="RefSeq" id="WP_338737189.1">
    <property type="nucleotide sequence ID" value="NZ_CP146612.1"/>
</dbReference>
<dbReference type="InterPro" id="IPR000238">
    <property type="entry name" value="RbfA"/>
</dbReference>
<organism evidence="3 4">
    <name type="scientific">Candidatus Dehalogenimonas loeffleri</name>
    <dbReference type="NCBI Taxonomy" id="3127115"/>
    <lineage>
        <taxon>Bacteria</taxon>
        <taxon>Bacillati</taxon>
        <taxon>Chloroflexota</taxon>
        <taxon>Dehalococcoidia</taxon>
        <taxon>Dehalococcoidales</taxon>
        <taxon>Dehalococcoidaceae</taxon>
        <taxon>Dehalogenimonas</taxon>
    </lineage>
</organism>
<dbReference type="EMBL" id="CP146612">
    <property type="protein sequence ID" value="WWX25055.1"/>
    <property type="molecule type" value="Genomic_DNA"/>
</dbReference>
<evidence type="ECO:0000313" key="4">
    <source>
        <dbReference type="Proteomes" id="UP001375370"/>
    </source>
</evidence>
<dbReference type="Gene3D" id="3.30.300.20">
    <property type="match status" value="1"/>
</dbReference>
<sequence>MSHRMERVNQLIREELSRIMQREIRDPRLEFLSINAVETAADLGFAKVFVSHLVTSENKKEILQTLTGAAGYFRGELGKVLTLRHVPELAFYWDDSIERGARLNRLIEEANRDSVNPSGE</sequence>
<dbReference type="Pfam" id="PF02033">
    <property type="entry name" value="RBFA"/>
    <property type="match status" value="1"/>
</dbReference>
<dbReference type="NCBIfam" id="TIGR00082">
    <property type="entry name" value="rbfA"/>
    <property type="match status" value="1"/>
</dbReference>
<accession>A0ABZ2J2B6</accession>